<dbReference type="OrthoDB" id="442947at2759"/>
<sequence>MSALFRDGQSVQASYELLTRINLNKSSPGKSIPRSSPAEDEILELASAEELDGVSCTKTNEDVLRQLQLLFRDQVEIVNLRFPCLQGLEINQRTKVIVSKIRICEFLQQGTAAAIEVPCSQSGYDVFIRNHSYHSVVVECPLEKTFLQSLCGQNVCMLLSRELIHLLRTDNFELEASLMALNSRSVTLGGPSFDSLFEDMQRLVKNPFYRFPPRPWKSALAGSTLAFQETTPRVLGARKREMVTHDIKLNKAEITFLIGHLGTTIQRIREESGATIKIIPISSRLTQAQQNRPKSVEQHLSITGEIDAVTRAVCLIEAQLTLNRK</sequence>
<keyword evidence="1" id="KW-0694">RNA-binding</keyword>
<dbReference type="InterPro" id="IPR004088">
    <property type="entry name" value="KH_dom_type_1"/>
</dbReference>
<dbReference type="SMART" id="SM00322">
    <property type="entry name" value="KH"/>
    <property type="match status" value="1"/>
</dbReference>
<accession>A0A0C7NG04</accession>
<keyword evidence="4" id="KW-1185">Reference proteome</keyword>
<reference evidence="3 4" key="1">
    <citation type="submission" date="2014-12" db="EMBL/GenBank/DDBJ databases">
        <authorList>
            <person name="Neuveglise Cecile"/>
        </authorList>
    </citation>
    <scope>NUCLEOTIDE SEQUENCE [LARGE SCALE GENOMIC DNA]</scope>
    <source>
        <strain evidence="3 4">CBS 12615</strain>
    </source>
</reference>
<dbReference type="Pfam" id="PF00013">
    <property type="entry name" value="KH_1"/>
    <property type="match status" value="1"/>
</dbReference>
<organism evidence="3 4">
    <name type="scientific">Lachancea lanzarotensis</name>
    <dbReference type="NCBI Taxonomy" id="1245769"/>
    <lineage>
        <taxon>Eukaryota</taxon>
        <taxon>Fungi</taxon>
        <taxon>Dikarya</taxon>
        <taxon>Ascomycota</taxon>
        <taxon>Saccharomycotina</taxon>
        <taxon>Saccharomycetes</taxon>
        <taxon>Saccharomycetales</taxon>
        <taxon>Saccharomycetaceae</taxon>
        <taxon>Lachancea</taxon>
    </lineage>
</organism>
<dbReference type="RefSeq" id="XP_022630821.1">
    <property type="nucleotide sequence ID" value="XM_022775032.1"/>
</dbReference>
<dbReference type="AlphaFoldDB" id="A0A0C7NG04"/>
<gene>
    <name evidence="3" type="ORF">LALA0_S12e03004g</name>
</gene>
<evidence type="ECO:0000313" key="3">
    <source>
        <dbReference type="EMBL" id="CEP64616.1"/>
    </source>
</evidence>
<dbReference type="HOGENOM" id="CLU_855480_0_0_1"/>
<protein>
    <submittedName>
        <fullName evidence="3">LALA0S12e03004g1_1</fullName>
    </submittedName>
</protein>
<name>A0A0C7NG04_9SACH</name>
<dbReference type="STRING" id="1245769.A0A0C7NG04"/>
<evidence type="ECO:0000259" key="2">
    <source>
        <dbReference type="SMART" id="SM00322"/>
    </source>
</evidence>
<dbReference type="InterPro" id="IPR004087">
    <property type="entry name" value="KH_dom"/>
</dbReference>
<dbReference type="SUPFAM" id="SSF54791">
    <property type="entry name" value="Eukaryotic type KH-domain (KH-domain type I)"/>
    <property type="match status" value="1"/>
</dbReference>
<dbReference type="Proteomes" id="UP000054304">
    <property type="component" value="Unassembled WGS sequence"/>
</dbReference>
<dbReference type="Gene3D" id="3.30.1370.10">
    <property type="entry name" value="K Homology domain, type 1"/>
    <property type="match status" value="1"/>
</dbReference>
<proteinExistence type="predicted"/>
<dbReference type="EMBL" id="LN736371">
    <property type="protein sequence ID" value="CEP64616.1"/>
    <property type="molecule type" value="Genomic_DNA"/>
</dbReference>
<dbReference type="PROSITE" id="PS50084">
    <property type="entry name" value="KH_TYPE_1"/>
    <property type="match status" value="1"/>
</dbReference>
<evidence type="ECO:0000313" key="4">
    <source>
        <dbReference type="Proteomes" id="UP000054304"/>
    </source>
</evidence>
<dbReference type="GO" id="GO:0003723">
    <property type="term" value="F:RNA binding"/>
    <property type="evidence" value="ECO:0007669"/>
    <property type="project" value="UniProtKB-UniRule"/>
</dbReference>
<dbReference type="InterPro" id="IPR036612">
    <property type="entry name" value="KH_dom_type_1_sf"/>
</dbReference>
<dbReference type="GeneID" id="34688176"/>
<feature type="domain" description="K Homology" evidence="2">
    <location>
        <begin position="241"/>
        <end position="321"/>
    </location>
</feature>
<evidence type="ECO:0000256" key="1">
    <source>
        <dbReference type="PROSITE-ProRule" id="PRU00117"/>
    </source>
</evidence>